<dbReference type="CDD" id="cd07067">
    <property type="entry name" value="HP_PGM_like"/>
    <property type="match status" value="1"/>
</dbReference>
<dbReference type="EnsemblPlants" id="KEH15514">
    <property type="protein sequence ID" value="KEH15514"/>
    <property type="gene ID" value="MTR_0901s0010"/>
</dbReference>
<dbReference type="SUPFAM" id="SSF53254">
    <property type="entry name" value="Phosphoglycerate mutase-like"/>
    <property type="match status" value="1"/>
</dbReference>
<dbReference type="Gramene" id="rna39911">
    <property type="protein sequence ID" value="RHN45547.1"/>
    <property type="gene ID" value="gene39911"/>
</dbReference>
<dbReference type="PANTHER" id="PTHR16469">
    <property type="entry name" value="UBIQUITIN-ASSOCIATED AND SH3 DOMAIN-CONTAINING BA-RELATED"/>
    <property type="match status" value="1"/>
</dbReference>
<dbReference type="Pfam" id="PF00300">
    <property type="entry name" value="His_Phos_1"/>
    <property type="match status" value="1"/>
</dbReference>
<dbReference type="OrthoDB" id="414418at2759"/>
<protein>
    <submittedName>
        <fullName evidence="2">Histidine phosphatase family (Branch 1) protein</fullName>
    </submittedName>
    <submittedName>
        <fullName evidence="3">Putative histidine phosphatase superfamily</fullName>
    </submittedName>
</protein>
<dbReference type="STRING" id="3880.A0A072TPL8"/>
<dbReference type="Proteomes" id="UP000265566">
    <property type="component" value="Chromosome 7"/>
</dbReference>
<dbReference type="InterPro" id="IPR051710">
    <property type="entry name" value="Phosphatase_SH3-domain"/>
</dbReference>
<proteinExistence type="predicted"/>
<name>A0A072TPL8_MEDTR</name>
<evidence type="ECO:0000313" key="2">
    <source>
        <dbReference type="EMBL" id="KEH15515.1"/>
    </source>
</evidence>
<dbReference type="EMBL" id="PSQE01000007">
    <property type="protein sequence ID" value="RHN45547.1"/>
    <property type="molecule type" value="Genomic_DNA"/>
</dbReference>
<sequence length="280" mass="31236">MDARGKHIIENQHLISYQNVIIMRHGDRLDNIDPLWATTASRPWDPPLAQAGRIRAFQTGKGIEHSLKYAIHQVFVSPFLRCVQTIVELIAALSTINEGLETFIGEDNLVGTSKVKVSIEYGLCEVLNNVAIRPNVAPKDGNISFDISVLEALLPAGTVDNNVERVYNELPQWGESFSEARARYQQTIIKLADKYPTENLLFLTHGEALQMVLSSTRKDDANTKAKLQYCAYVELKRPIFKKDQSLAGGEFNVLPRYSQTGVSYISSTDPSGENINQTSK</sequence>
<dbReference type="HOGENOM" id="CLU_075436_0_0_1"/>
<dbReference type="EMBL" id="KL403624">
    <property type="protein sequence ID" value="KEH15515.1"/>
    <property type="molecule type" value="Genomic_DNA"/>
</dbReference>
<evidence type="ECO:0000313" key="1">
    <source>
        <dbReference type="EMBL" id="KEH15514.1"/>
    </source>
</evidence>
<dbReference type="PANTHER" id="PTHR16469:SF49">
    <property type="entry name" value="PHOSPHOGLYCERATE MUTASE FAMILY PROTEIN"/>
    <property type="match status" value="1"/>
</dbReference>
<dbReference type="Proteomes" id="UP000002051">
    <property type="component" value="Unassembled WGS sequence"/>
</dbReference>
<gene>
    <name evidence="4" type="primary">25481479</name>
    <name evidence="2" type="ORF">MTR_0900s0010</name>
    <name evidence="1" type="ORF">MTR_0901s0010</name>
    <name evidence="3" type="ORF">MtrunA17_Chr7g0232491</name>
</gene>
<evidence type="ECO:0000313" key="4">
    <source>
        <dbReference type="EnsemblPlants" id="KEH15514"/>
    </source>
</evidence>
<reference evidence="6" key="4">
    <citation type="journal article" date="2018" name="Nat. Plants">
        <title>Whole-genome landscape of Medicago truncatula symbiotic genes.</title>
        <authorList>
            <person name="Pecrix Y."/>
            <person name="Staton S.E."/>
            <person name="Sallet E."/>
            <person name="Lelandais-Briere C."/>
            <person name="Moreau S."/>
            <person name="Carrere S."/>
            <person name="Blein T."/>
            <person name="Jardinaud M.F."/>
            <person name="Latrasse D."/>
            <person name="Zouine M."/>
            <person name="Zahm M."/>
            <person name="Kreplak J."/>
            <person name="Mayjonade B."/>
            <person name="Satge C."/>
            <person name="Perez M."/>
            <person name="Cauet S."/>
            <person name="Marande W."/>
            <person name="Chantry-Darmon C."/>
            <person name="Lopez-Roques C."/>
            <person name="Bouchez O."/>
            <person name="Berard A."/>
            <person name="Debelle F."/>
            <person name="Munos S."/>
            <person name="Bendahmane A."/>
            <person name="Berges H."/>
            <person name="Niebel A."/>
            <person name="Buitink J."/>
            <person name="Frugier F."/>
            <person name="Benhamed M."/>
            <person name="Crespi M."/>
            <person name="Gouzy J."/>
            <person name="Gamas P."/>
        </authorList>
    </citation>
    <scope>NUCLEOTIDE SEQUENCE [LARGE SCALE GENOMIC DNA]</scope>
    <source>
        <strain evidence="6">cv. Jemalong A17</strain>
    </source>
</reference>
<dbReference type="InterPro" id="IPR013078">
    <property type="entry name" value="His_Pase_superF_clade-1"/>
</dbReference>
<accession>A0A072TPL8</accession>
<evidence type="ECO:0000313" key="3">
    <source>
        <dbReference type="EMBL" id="RHN45547.1"/>
    </source>
</evidence>
<dbReference type="InterPro" id="IPR012398">
    <property type="entry name" value="PRIB5"/>
</dbReference>
<evidence type="ECO:0000313" key="5">
    <source>
        <dbReference type="Proteomes" id="UP000002051"/>
    </source>
</evidence>
<dbReference type="EnsemblPlants" id="KEH15515">
    <property type="protein sequence ID" value="KEH15515"/>
    <property type="gene ID" value="MTR_0900s0010"/>
</dbReference>
<dbReference type="SMART" id="SM00855">
    <property type="entry name" value="PGAM"/>
    <property type="match status" value="1"/>
</dbReference>
<dbReference type="EMBL" id="KL403625">
    <property type="protein sequence ID" value="KEH15514.1"/>
    <property type="molecule type" value="Genomic_DNA"/>
</dbReference>
<dbReference type="PIRSF" id="PIRSF015897">
    <property type="entry name" value="PRIB5"/>
    <property type="match status" value="1"/>
</dbReference>
<keyword evidence="5" id="KW-1185">Reference proteome</keyword>
<reference evidence="2 5" key="1">
    <citation type="journal article" date="2011" name="Nature">
        <title>The Medicago genome provides insight into the evolution of rhizobial symbioses.</title>
        <authorList>
            <person name="Young N.D."/>
            <person name="Debelle F."/>
            <person name="Oldroyd G.E."/>
            <person name="Geurts R."/>
            <person name="Cannon S.B."/>
            <person name="Udvardi M.K."/>
            <person name="Benedito V.A."/>
            <person name="Mayer K.F."/>
            <person name="Gouzy J."/>
            <person name="Schoof H."/>
            <person name="Van de Peer Y."/>
            <person name="Proost S."/>
            <person name="Cook D.R."/>
            <person name="Meyers B.C."/>
            <person name="Spannagl M."/>
            <person name="Cheung F."/>
            <person name="De Mita S."/>
            <person name="Krishnakumar V."/>
            <person name="Gundlach H."/>
            <person name="Zhou S."/>
            <person name="Mudge J."/>
            <person name="Bharti A.K."/>
            <person name="Murray J.D."/>
            <person name="Naoumkina M.A."/>
            <person name="Rosen B."/>
            <person name="Silverstein K.A."/>
            <person name="Tang H."/>
            <person name="Rombauts S."/>
            <person name="Zhao P.X."/>
            <person name="Zhou P."/>
            <person name="Barbe V."/>
            <person name="Bardou P."/>
            <person name="Bechner M."/>
            <person name="Bellec A."/>
            <person name="Berger A."/>
            <person name="Berges H."/>
            <person name="Bidwell S."/>
            <person name="Bisseling T."/>
            <person name="Choisne N."/>
            <person name="Couloux A."/>
            <person name="Denny R."/>
            <person name="Deshpande S."/>
            <person name="Dai X."/>
            <person name="Doyle J.J."/>
            <person name="Dudez A.M."/>
            <person name="Farmer A.D."/>
            <person name="Fouteau S."/>
            <person name="Franken C."/>
            <person name="Gibelin C."/>
            <person name="Gish J."/>
            <person name="Goldstein S."/>
            <person name="Gonzalez A.J."/>
            <person name="Green P.J."/>
            <person name="Hallab A."/>
            <person name="Hartog M."/>
            <person name="Hua A."/>
            <person name="Humphray S.J."/>
            <person name="Jeong D.H."/>
            <person name="Jing Y."/>
            <person name="Jocker A."/>
            <person name="Kenton S.M."/>
            <person name="Kim D.J."/>
            <person name="Klee K."/>
            <person name="Lai H."/>
            <person name="Lang C."/>
            <person name="Lin S."/>
            <person name="Macmil S.L."/>
            <person name="Magdelenat G."/>
            <person name="Matthews L."/>
            <person name="McCorrison J."/>
            <person name="Monaghan E.L."/>
            <person name="Mun J.H."/>
            <person name="Najar F.Z."/>
            <person name="Nicholson C."/>
            <person name="Noirot C."/>
            <person name="O'Bleness M."/>
            <person name="Paule C.R."/>
            <person name="Poulain J."/>
            <person name="Prion F."/>
            <person name="Qin B."/>
            <person name="Qu C."/>
            <person name="Retzel E.F."/>
            <person name="Riddle C."/>
            <person name="Sallet E."/>
            <person name="Samain S."/>
            <person name="Samson N."/>
            <person name="Sanders I."/>
            <person name="Saurat O."/>
            <person name="Scarpelli C."/>
            <person name="Schiex T."/>
            <person name="Segurens B."/>
            <person name="Severin A.J."/>
            <person name="Sherrier D.J."/>
            <person name="Shi R."/>
            <person name="Sims S."/>
            <person name="Singer S.R."/>
            <person name="Sinharoy S."/>
            <person name="Sterck L."/>
            <person name="Viollet A."/>
            <person name="Wang B.B."/>
            <person name="Wang K."/>
            <person name="Wang M."/>
            <person name="Wang X."/>
            <person name="Warfsmann J."/>
            <person name="Weissenbach J."/>
            <person name="White D.D."/>
            <person name="White J.D."/>
            <person name="Wiley G.B."/>
            <person name="Wincker P."/>
            <person name="Xing Y."/>
            <person name="Yang L."/>
            <person name="Yao Z."/>
            <person name="Ying F."/>
            <person name="Zhai J."/>
            <person name="Zhou L."/>
            <person name="Zuber A."/>
            <person name="Denarie J."/>
            <person name="Dixon R.A."/>
            <person name="May G.D."/>
            <person name="Schwartz D.C."/>
            <person name="Rogers J."/>
            <person name="Quetier F."/>
            <person name="Town C.D."/>
            <person name="Roe B.A."/>
        </authorList>
    </citation>
    <scope>NUCLEOTIDE SEQUENCE [LARGE SCALE GENOMIC DNA]</scope>
    <source>
        <strain evidence="2">A17</strain>
        <strain evidence="4 5">cv. Jemalong A17</strain>
    </source>
</reference>
<dbReference type="Gene3D" id="3.40.50.1240">
    <property type="entry name" value="Phosphoglycerate mutase-like"/>
    <property type="match status" value="1"/>
</dbReference>
<reference evidence="3" key="5">
    <citation type="journal article" date="2018" name="Nat. Plants">
        <title>Whole-genome landscape of Medicago truncatula symbiotic genes.</title>
        <authorList>
            <person name="Pecrix Y."/>
            <person name="Gamas P."/>
            <person name="Carrere S."/>
        </authorList>
    </citation>
    <scope>NUCLEOTIDE SEQUENCE</scope>
    <source>
        <tissue evidence="3">Leaves</tissue>
    </source>
</reference>
<dbReference type="AlphaFoldDB" id="A0A072TPL8"/>
<organism evidence="2 5">
    <name type="scientific">Medicago truncatula</name>
    <name type="common">Barrel medic</name>
    <name type="synonym">Medicago tribuloides</name>
    <dbReference type="NCBI Taxonomy" id="3880"/>
    <lineage>
        <taxon>Eukaryota</taxon>
        <taxon>Viridiplantae</taxon>
        <taxon>Streptophyta</taxon>
        <taxon>Embryophyta</taxon>
        <taxon>Tracheophyta</taxon>
        <taxon>Spermatophyta</taxon>
        <taxon>Magnoliopsida</taxon>
        <taxon>eudicotyledons</taxon>
        <taxon>Gunneridae</taxon>
        <taxon>Pentapetalae</taxon>
        <taxon>rosids</taxon>
        <taxon>fabids</taxon>
        <taxon>Fabales</taxon>
        <taxon>Fabaceae</taxon>
        <taxon>Papilionoideae</taxon>
        <taxon>50 kb inversion clade</taxon>
        <taxon>NPAAA clade</taxon>
        <taxon>Hologalegina</taxon>
        <taxon>IRL clade</taxon>
        <taxon>Trifolieae</taxon>
        <taxon>Medicago</taxon>
    </lineage>
</organism>
<reference evidence="4" key="3">
    <citation type="submission" date="2015-06" db="UniProtKB">
        <authorList>
            <consortium name="EnsemblPlants"/>
        </authorList>
    </citation>
    <scope>IDENTIFICATION</scope>
    <source>
        <strain evidence="4">cv. Jemalong A17</strain>
    </source>
</reference>
<reference evidence="2 5" key="2">
    <citation type="journal article" date="2014" name="BMC Genomics">
        <title>An improved genome release (version Mt4.0) for the model legume Medicago truncatula.</title>
        <authorList>
            <person name="Tang H."/>
            <person name="Krishnakumar V."/>
            <person name="Bidwell S."/>
            <person name="Rosen B."/>
            <person name="Chan A."/>
            <person name="Zhou S."/>
            <person name="Gentzbittel L."/>
            <person name="Childs K.L."/>
            <person name="Yandell M."/>
            <person name="Gundlach H."/>
            <person name="Mayer K.F."/>
            <person name="Schwartz D.C."/>
            <person name="Town C.D."/>
        </authorList>
    </citation>
    <scope>GENOME REANNOTATION</scope>
    <source>
        <strain evidence="2">A17</strain>
        <strain evidence="4 5">cv. Jemalong A17</strain>
    </source>
</reference>
<dbReference type="KEGG" id="mtr:25481479"/>
<evidence type="ECO:0000313" key="6">
    <source>
        <dbReference type="Proteomes" id="UP000265566"/>
    </source>
</evidence>
<dbReference type="InterPro" id="IPR029033">
    <property type="entry name" value="His_PPase_superfam"/>
</dbReference>